<evidence type="ECO:0000256" key="6">
    <source>
        <dbReference type="ARBA" id="ARBA00023315"/>
    </source>
</evidence>
<comment type="subcellular location">
    <subcellularLocation>
        <location evidence="1">Cell inner membrane</location>
    </subcellularLocation>
</comment>
<keyword evidence="7" id="KW-0812">Transmembrane</keyword>
<evidence type="ECO:0000313" key="9">
    <source>
        <dbReference type="Proteomes" id="UP000056322"/>
    </source>
</evidence>
<keyword evidence="3" id="KW-0997">Cell inner membrane</keyword>
<dbReference type="NCBIfam" id="NF006487">
    <property type="entry name" value="PRK08905.1"/>
    <property type="match status" value="1"/>
</dbReference>
<keyword evidence="9" id="KW-1185">Reference proteome</keyword>
<dbReference type="GO" id="GO:0016746">
    <property type="term" value="F:acyltransferase activity"/>
    <property type="evidence" value="ECO:0007669"/>
    <property type="project" value="UniProtKB-KW"/>
</dbReference>
<evidence type="ECO:0000256" key="4">
    <source>
        <dbReference type="ARBA" id="ARBA00022679"/>
    </source>
</evidence>
<organism evidence="8 9">
    <name type="scientific">Candidatus Methylopumilus turicensis</name>
    <dbReference type="NCBI Taxonomy" id="1581680"/>
    <lineage>
        <taxon>Bacteria</taxon>
        <taxon>Pseudomonadati</taxon>
        <taxon>Pseudomonadota</taxon>
        <taxon>Betaproteobacteria</taxon>
        <taxon>Nitrosomonadales</taxon>
        <taxon>Methylophilaceae</taxon>
        <taxon>Candidatus Methylopumilus</taxon>
    </lineage>
</organism>
<dbReference type="STRING" id="1581680.BN1209_1314"/>
<keyword evidence="7" id="KW-1133">Transmembrane helix</keyword>
<dbReference type="GO" id="GO:0009247">
    <property type="term" value="P:glycolipid biosynthetic process"/>
    <property type="evidence" value="ECO:0007669"/>
    <property type="project" value="UniProtKB-ARBA"/>
</dbReference>
<evidence type="ECO:0000256" key="2">
    <source>
        <dbReference type="ARBA" id="ARBA00022475"/>
    </source>
</evidence>
<proteinExistence type="predicted"/>
<dbReference type="PIRSF" id="PIRSF026649">
    <property type="entry name" value="MsbB"/>
    <property type="match status" value="1"/>
</dbReference>
<dbReference type="HOGENOM" id="CLU_049421_0_0_4"/>
<dbReference type="Pfam" id="PF03279">
    <property type="entry name" value="Lip_A_acyltrans"/>
    <property type="match status" value="1"/>
</dbReference>
<evidence type="ECO:0000256" key="5">
    <source>
        <dbReference type="ARBA" id="ARBA00023136"/>
    </source>
</evidence>
<dbReference type="RefSeq" id="WP_045751461.1">
    <property type="nucleotide sequence ID" value="NZ_LN794158.1"/>
</dbReference>
<protein>
    <submittedName>
        <fullName evidence="8">Lipid A biosynthesis acyltransferase</fullName>
    </submittedName>
</protein>
<evidence type="ECO:0000313" key="8">
    <source>
        <dbReference type="EMBL" id="CEN56352.1"/>
    </source>
</evidence>
<dbReference type="PANTHER" id="PTHR30606:SF10">
    <property type="entry name" value="PHOSPHATIDYLINOSITOL MANNOSIDE ACYLTRANSFERASE"/>
    <property type="match status" value="1"/>
</dbReference>
<gene>
    <name evidence="8" type="ORF">BN1209_1314</name>
</gene>
<dbReference type="EMBL" id="LN794158">
    <property type="protein sequence ID" value="CEN56352.1"/>
    <property type="molecule type" value="Genomic_DNA"/>
</dbReference>
<dbReference type="GO" id="GO:0005886">
    <property type="term" value="C:plasma membrane"/>
    <property type="evidence" value="ECO:0007669"/>
    <property type="project" value="UniProtKB-SubCell"/>
</dbReference>
<dbReference type="KEGG" id="mbac:BN1209_1314"/>
<keyword evidence="4 8" id="KW-0808">Transferase</keyword>
<keyword evidence="5 7" id="KW-0472">Membrane</keyword>
<evidence type="ECO:0000256" key="1">
    <source>
        <dbReference type="ARBA" id="ARBA00004533"/>
    </source>
</evidence>
<dbReference type="PANTHER" id="PTHR30606">
    <property type="entry name" value="LIPID A BIOSYNTHESIS LAUROYL ACYLTRANSFERASE"/>
    <property type="match status" value="1"/>
</dbReference>
<sequence length="281" mass="31799">MLNHQILAYMLKLLAKLPLWVVHLLGSALGWLSYLSYQKYAHLINTNLKLSQLTKDSVSLKKTLHRNISETGKAFLETFAIWFKDYSRLSPWYQGCTGWEHVESGLSKGKGIIFLTPHLGCFEITSLYYGQFHPITVLFRPPRQSWLMPLINQGRQRGKVSLAPANAQGVKLLLQALKRGEAIGILPDQAPYEGEGEWAPFFGRPAYTMTLASKLAQKSGAQVLMAFGERLPNGRGYHIHIKPIPEGGINTPELLNQAIENTIAQCPSQYMWIYDRYKVRN</sequence>
<evidence type="ECO:0000256" key="7">
    <source>
        <dbReference type="SAM" id="Phobius"/>
    </source>
</evidence>
<reference evidence="9" key="1">
    <citation type="submission" date="2014-12" db="EMBL/GenBank/DDBJ databases">
        <authorList>
            <person name="Salcher M.M."/>
        </authorList>
    </citation>
    <scope>NUCLEOTIDE SEQUENCE [LARGE SCALE GENOMIC DNA]</scope>
    <source>
        <strain evidence="9">MMS-10A-171</strain>
    </source>
</reference>
<accession>A0A0B7J0P6</accession>
<dbReference type="CDD" id="cd07984">
    <property type="entry name" value="LPLAT_LABLAT-like"/>
    <property type="match status" value="1"/>
</dbReference>
<dbReference type="Proteomes" id="UP000056322">
    <property type="component" value="Chromosome 1"/>
</dbReference>
<dbReference type="AlphaFoldDB" id="A0A0B7J0P6"/>
<dbReference type="InterPro" id="IPR004960">
    <property type="entry name" value="LipA_acyltrans"/>
</dbReference>
<name>A0A0B7J0P6_9PROT</name>
<keyword evidence="6 8" id="KW-0012">Acyltransferase</keyword>
<keyword evidence="2" id="KW-1003">Cell membrane</keyword>
<evidence type="ECO:0000256" key="3">
    <source>
        <dbReference type="ARBA" id="ARBA00022519"/>
    </source>
</evidence>
<feature type="transmembrane region" description="Helical" evidence="7">
    <location>
        <begin position="20"/>
        <end position="37"/>
    </location>
</feature>